<organism evidence="2">
    <name type="scientific">Magallana gigas</name>
    <name type="common">Pacific oyster</name>
    <name type="synonym">Crassostrea gigas</name>
    <dbReference type="NCBI Taxonomy" id="29159"/>
    <lineage>
        <taxon>Eukaryota</taxon>
        <taxon>Metazoa</taxon>
        <taxon>Spiralia</taxon>
        <taxon>Lophotrochozoa</taxon>
        <taxon>Mollusca</taxon>
        <taxon>Bivalvia</taxon>
        <taxon>Autobranchia</taxon>
        <taxon>Pteriomorphia</taxon>
        <taxon>Ostreida</taxon>
        <taxon>Ostreoidea</taxon>
        <taxon>Ostreidae</taxon>
        <taxon>Magallana</taxon>
    </lineage>
</organism>
<dbReference type="AlphaFoldDB" id="K1QLT7"/>
<feature type="region of interest" description="Disordered" evidence="1">
    <location>
        <begin position="60"/>
        <end position="84"/>
    </location>
</feature>
<dbReference type="HOGENOM" id="CLU_693075_0_0_1"/>
<proteinExistence type="predicted"/>
<protein>
    <submittedName>
        <fullName evidence="2">Uncharacterized protein</fullName>
    </submittedName>
</protein>
<dbReference type="InterPro" id="IPR011042">
    <property type="entry name" value="6-blade_b-propeller_TolB-like"/>
</dbReference>
<name>K1QLT7_MAGGI</name>
<evidence type="ECO:0000313" key="2">
    <source>
        <dbReference type="EMBL" id="EKC29785.1"/>
    </source>
</evidence>
<accession>K1QLT7</accession>
<dbReference type="SUPFAM" id="SSF63829">
    <property type="entry name" value="Calcium-dependent phosphotriesterase"/>
    <property type="match status" value="1"/>
</dbReference>
<gene>
    <name evidence="2" type="ORF">CGI_10015362</name>
</gene>
<sequence>MEREGIQIFLLSHGFRNLISDKSARRYCVQSLENLDFRIEKFAENLFDLFGKLIDETEDMSSDTYHEEEGEKEGEEEHDDDDDDDDAFYDSLDLKMSMKFKLCSDSVENIVPLGDSKTLMLIQGKVYDCDVKTRDLNNQVILSNVLQISLIPSCGDVLSIMKDQKQIKRITKGKLVTTYAKSNDANEVIVGVGPAGEQAYACIAHDISKNKWGFEKLTLLDEFGRILKSFNLEQDPFSTCRLIFCSDEKSNFFRTCQRTVILANIKEYKIKTVKTYRGSVGTSPLSAFIPNDIAIDHNGRLLVAVSNDNAVHLLDKNLTFLKLLMTEEDGLERPTSVALDTEGYLYVGFVVSYNNAIFLLDKHLTFQKVLMTEKDSIHRPTSVALDSEGYLFVGCEDG</sequence>
<evidence type="ECO:0000256" key="1">
    <source>
        <dbReference type="SAM" id="MobiDB-lite"/>
    </source>
</evidence>
<dbReference type="Gene3D" id="2.120.10.30">
    <property type="entry name" value="TolB, C-terminal domain"/>
    <property type="match status" value="1"/>
</dbReference>
<dbReference type="EMBL" id="JH815750">
    <property type="protein sequence ID" value="EKC29785.1"/>
    <property type="molecule type" value="Genomic_DNA"/>
</dbReference>
<feature type="compositionally biased region" description="Acidic residues" evidence="1">
    <location>
        <begin position="70"/>
        <end position="84"/>
    </location>
</feature>
<dbReference type="InParanoid" id="K1QLT7"/>
<reference evidence="2" key="1">
    <citation type="journal article" date="2012" name="Nature">
        <title>The oyster genome reveals stress adaptation and complexity of shell formation.</title>
        <authorList>
            <person name="Zhang G."/>
            <person name="Fang X."/>
            <person name="Guo X."/>
            <person name="Li L."/>
            <person name="Luo R."/>
            <person name="Xu F."/>
            <person name="Yang P."/>
            <person name="Zhang L."/>
            <person name="Wang X."/>
            <person name="Qi H."/>
            <person name="Xiong Z."/>
            <person name="Que H."/>
            <person name="Xie Y."/>
            <person name="Holland P.W."/>
            <person name="Paps J."/>
            <person name="Zhu Y."/>
            <person name="Wu F."/>
            <person name="Chen Y."/>
            <person name="Wang J."/>
            <person name="Peng C."/>
            <person name="Meng J."/>
            <person name="Yang L."/>
            <person name="Liu J."/>
            <person name="Wen B."/>
            <person name="Zhang N."/>
            <person name="Huang Z."/>
            <person name="Zhu Q."/>
            <person name="Feng Y."/>
            <person name="Mount A."/>
            <person name="Hedgecock D."/>
            <person name="Xu Z."/>
            <person name="Liu Y."/>
            <person name="Domazet-Loso T."/>
            <person name="Du Y."/>
            <person name="Sun X."/>
            <person name="Zhang S."/>
            <person name="Liu B."/>
            <person name="Cheng P."/>
            <person name="Jiang X."/>
            <person name="Li J."/>
            <person name="Fan D."/>
            <person name="Wang W."/>
            <person name="Fu W."/>
            <person name="Wang T."/>
            <person name="Wang B."/>
            <person name="Zhang J."/>
            <person name="Peng Z."/>
            <person name="Li Y."/>
            <person name="Li N."/>
            <person name="Wang J."/>
            <person name="Chen M."/>
            <person name="He Y."/>
            <person name="Tan F."/>
            <person name="Song X."/>
            <person name="Zheng Q."/>
            <person name="Huang R."/>
            <person name="Yang H."/>
            <person name="Du X."/>
            <person name="Chen L."/>
            <person name="Yang M."/>
            <person name="Gaffney P.M."/>
            <person name="Wang S."/>
            <person name="Luo L."/>
            <person name="She Z."/>
            <person name="Ming Y."/>
            <person name="Huang W."/>
            <person name="Zhang S."/>
            <person name="Huang B."/>
            <person name="Zhang Y."/>
            <person name="Qu T."/>
            <person name="Ni P."/>
            <person name="Miao G."/>
            <person name="Wang J."/>
            <person name="Wang Q."/>
            <person name="Steinberg C.E."/>
            <person name="Wang H."/>
            <person name="Li N."/>
            <person name="Qian L."/>
            <person name="Zhang G."/>
            <person name="Li Y."/>
            <person name="Yang H."/>
            <person name="Liu X."/>
            <person name="Wang J."/>
            <person name="Yin Y."/>
            <person name="Wang J."/>
        </authorList>
    </citation>
    <scope>NUCLEOTIDE SEQUENCE [LARGE SCALE GENOMIC DNA]</scope>
    <source>
        <strain evidence="2">05x7-T-G4-1.051#20</strain>
    </source>
</reference>